<sequence>MTDNNAVSRRRLLEAAGITLSASALSGCSALRPSSQPKTETESARSTEPETVSDVEIQHVTDEVVVVGDNVPIASPSSISTTSSLDEGTVILVGTDPSYDEETLGERVQSGVPVGVVGAKAEETLIDVLETTDVRYGIENPDGDEVFLAVAHPREDNAAIDTHLYIESDTSAAFVWKRLDDTLAEYSD</sequence>
<dbReference type="OrthoDB" id="378070at2157"/>
<organism evidence="2 3">
    <name type="scientific">Haloferax larsenii</name>
    <dbReference type="NCBI Taxonomy" id="302484"/>
    <lineage>
        <taxon>Archaea</taxon>
        <taxon>Methanobacteriati</taxon>
        <taxon>Methanobacteriota</taxon>
        <taxon>Stenosarchaea group</taxon>
        <taxon>Halobacteria</taxon>
        <taxon>Halobacteriales</taxon>
        <taxon>Haloferacaceae</taxon>
        <taxon>Haloferax</taxon>
    </lineage>
</organism>
<dbReference type="PROSITE" id="PS51318">
    <property type="entry name" value="TAT"/>
    <property type="match status" value="1"/>
</dbReference>
<reference evidence="2 3" key="1">
    <citation type="submission" date="2016-10" db="EMBL/GenBank/DDBJ databases">
        <authorList>
            <person name="de Groot N.N."/>
        </authorList>
    </citation>
    <scope>NUCLEOTIDE SEQUENCE [LARGE SCALE GENOMIC DNA]</scope>
    <source>
        <strain evidence="2 3">CDM_5</strain>
    </source>
</reference>
<dbReference type="InterPro" id="IPR006311">
    <property type="entry name" value="TAT_signal"/>
</dbReference>
<feature type="region of interest" description="Disordered" evidence="1">
    <location>
        <begin position="28"/>
        <end position="55"/>
    </location>
</feature>
<gene>
    <name evidence="2" type="ORF">SAMN04488691_10872</name>
</gene>
<proteinExistence type="predicted"/>
<protein>
    <submittedName>
        <fullName evidence="2">Uncharacterized protein</fullName>
    </submittedName>
</protein>
<dbReference type="RefSeq" id="WP_074795728.1">
    <property type="nucleotide sequence ID" value="NZ_FOAD01000008.1"/>
</dbReference>
<name>A0A1H7T519_HALLR</name>
<evidence type="ECO:0000313" key="3">
    <source>
        <dbReference type="Proteomes" id="UP000183894"/>
    </source>
</evidence>
<feature type="compositionally biased region" description="Basic and acidic residues" evidence="1">
    <location>
        <begin position="39"/>
        <end position="48"/>
    </location>
</feature>
<dbReference type="Proteomes" id="UP000183894">
    <property type="component" value="Unassembled WGS sequence"/>
</dbReference>
<accession>A0A1H7T519</accession>
<dbReference type="EMBL" id="FOAD01000008">
    <property type="protein sequence ID" value="SEL79818.1"/>
    <property type="molecule type" value="Genomic_DNA"/>
</dbReference>
<evidence type="ECO:0000313" key="2">
    <source>
        <dbReference type="EMBL" id="SEL79818.1"/>
    </source>
</evidence>
<dbReference type="AlphaFoldDB" id="A0A1H7T519"/>
<evidence type="ECO:0000256" key="1">
    <source>
        <dbReference type="SAM" id="MobiDB-lite"/>
    </source>
</evidence>